<dbReference type="Proteomes" id="UP001472677">
    <property type="component" value="Unassembled WGS sequence"/>
</dbReference>
<proteinExistence type="predicted"/>
<gene>
    <name evidence="2" type="ORF">V6N12_065805</name>
</gene>
<reference evidence="2 3" key="1">
    <citation type="journal article" date="2024" name="G3 (Bethesda)">
        <title>Genome assembly of Hibiscus sabdariffa L. provides insights into metabolisms of medicinal natural products.</title>
        <authorList>
            <person name="Kim T."/>
        </authorList>
    </citation>
    <scope>NUCLEOTIDE SEQUENCE [LARGE SCALE GENOMIC DNA]</scope>
    <source>
        <strain evidence="2">TK-2024</strain>
        <tissue evidence="2">Old leaves</tissue>
    </source>
</reference>
<keyword evidence="3" id="KW-1185">Reference proteome</keyword>
<dbReference type="EMBL" id="JBBPBM010000002">
    <property type="protein sequence ID" value="KAK8597334.1"/>
    <property type="molecule type" value="Genomic_DNA"/>
</dbReference>
<name>A0ABR2GAT9_9ROSI</name>
<feature type="compositionally biased region" description="Basic and acidic residues" evidence="1">
    <location>
        <begin position="103"/>
        <end position="112"/>
    </location>
</feature>
<comment type="caution">
    <text evidence="2">The sequence shown here is derived from an EMBL/GenBank/DDBJ whole genome shotgun (WGS) entry which is preliminary data.</text>
</comment>
<feature type="region of interest" description="Disordered" evidence="1">
    <location>
        <begin position="53"/>
        <end position="119"/>
    </location>
</feature>
<protein>
    <submittedName>
        <fullName evidence="2">Uncharacterized protein</fullName>
    </submittedName>
</protein>
<evidence type="ECO:0000256" key="1">
    <source>
        <dbReference type="SAM" id="MobiDB-lite"/>
    </source>
</evidence>
<feature type="compositionally biased region" description="Basic and acidic residues" evidence="1">
    <location>
        <begin position="82"/>
        <end position="95"/>
    </location>
</feature>
<evidence type="ECO:0000313" key="2">
    <source>
        <dbReference type="EMBL" id="KAK8597334.1"/>
    </source>
</evidence>
<evidence type="ECO:0000313" key="3">
    <source>
        <dbReference type="Proteomes" id="UP001472677"/>
    </source>
</evidence>
<accession>A0ABR2GAT9</accession>
<organism evidence="2 3">
    <name type="scientific">Hibiscus sabdariffa</name>
    <name type="common">roselle</name>
    <dbReference type="NCBI Taxonomy" id="183260"/>
    <lineage>
        <taxon>Eukaryota</taxon>
        <taxon>Viridiplantae</taxon>
        <taxon>Streptophyta</taxon>
        <taxon>Embryophyta</taxon>
        <taxon>Tracheophyta</taxon>
        <taxon>Spermatophyta</taxon>
        <taxon>Magnoliopsida</taxon>
        <taxon>eudicotyledons</taxon>
        <taxon>Gunneridae</taxon>
        <taxon>Pentapetalae</taxon>
        <taxon>rosids</taxon>
        <taxon>malvids</taxon>
        <taxon>Malvales</taxon>
        <taxon>Malvaceae</taxon>
        <taxon>Malvoideae</taxon>
        <taxon>Hibiscus</taxon>
    </lineage>
</organism>
<sequence length="119" mass="13583">MSEKSKVVLFSFRYNKKCCVGSSFEHLTEIVESREDFVDEVWIDGKMVNSQDRKWSDDEEGVGSPTAGKLNRSNTYQVMRPKPKEIPKKSKDHLKTASLAEDCDSKDQESHVKVSSYGF</sequence>